<dbReference type="InterPro" id="IPR035906">
    <property type="entry name" value="MetI-like_sf"/>
</dbReference>
<evidence type="ECO:0000256" key="2">
    <source>
        <dbReference type="ARBA" id="ARBA00022448"/>
    </source>
</evidence>
<evidence type="ECO:0000256" key="9">
    <source>
        <dbReference type="SAM" id="MobiDB-lite"/>
    </source>
</evidence>
<feature type="transmembrane region" description="Helical" evidence="8">
    <location>
        <begin position="472"/>
        <end position="491"/>
    </location>
</feature>
<evidence type="ECO:0000313" key="11">
    <source>
        <dbReference type="EMBL" id="ROR71951.1"/>
    </source>
</evidence>
<feature type="region of interest" description="Disordered" evidence="9">
    <location>
        <begin position="507"/>
        <end position="529"/>
    </location>
</feature>
<evidence type="ECO:0000256" key="3">
    <source>
        <dbReference type="ARBA" id="ARBA00022475"/>
    </source>
</evidence>
<sequence>MALVATAVVLIPLFYLVVSVLEYGWDAWSGRVFTERVGELAMRSVLLAAVVGAGCLVIGVGLAVLVTRTDLPFRRPIAVLAALPLAVPSYVAGFSWLAVADLWDSSSRFTGFAASALVLTLYTYPYVYLPVAGALVWADRTSEDVARSLGMGPVRTLMTVTLPQIRPAIAGGGLLAVFYALSDFGAVSILRYETFTRAIFTALNAGFNRLGAVSLSVVLLVLTIMILAVEGRFRRAGTGPRLNSPRPSVAARLGAFRIPALLAVLAVLIPAIGVPVTSMARWFTAGVSRPGSVRVVAEAAWGSLSLSLAGALLTVVLALPIGLLIARHPGRMSRLLERLAYVAYALPGVVVGLSLVAFGVAVFGSSYQTPWLLALGYATLFLPLAVAAVAGAAAQAPRRLEEVGQSLGRPRWYVLTRVTLPLTLPGIGTGAALVFLTCMKELPATLMLRPIGTETLATRLWSATTSLRYAEAAPYAVLLVVLAAIPTWVLVRRSGIVAAVAQTSGAQGVSAPAPDGLAPSARDEENVLR</sequence>
<feature type="transmembrane region" description="Helical" evidence="8">
    <location>
        <begin position="371"/>
        <end position="393"/>
    </location>
</feature>
<feature type="transmembrane region" description="Helical" evidence="8">
    <location>
        <begin position="299"/>
        <end position="326"/>
    </location>
</feature>
<dbReference type="SUPFAM" id="SSF161098">
    <property type="entry name" value="MetI-like"/>
    <property type="match status" value="2"/>
</dbReference>
<protein>
    <submittedName>
        <fullName evidence="11">Iron(III) transport system permease protein</fullName>
    </submittedName>
</protein>
<proteinExistence type="inferred from homology"/>
<dbReference type="Pfam" id="PF00528">
    <property type="entry name" value="BPD_transp_1"/>
    <property type="match status" value="2"/>
</dbReference>
<evidence type="ECO:0000256" key="8">
    <source>
        <dbReference type="RuleBase" id="RU363032"/>
    </source>
</evidence>
<dbReference type="PANTHER" id="PTHR43357:SF3">
    <property type="entry name" value="FE(3+)-TRANSPORT SYSTEM PERMEASE PROTEIN FBPB 2"/>
    <property type="match status" value="1"/>
</dbReference>
<evidence type="ECO:0000256" key="4">
    <source>
        <dbReference type="ARBA" id="ARBA00022519"/>
    </source>
</evidence>
<comment type="subcellular location">
    <subcellularLocation>
        <location evidence="1">Cell inner membrane</location>
        <topology evidence="1">Multi-pass membrane protein</topology>
    </subcellularLocation>
    <subcellularLocation>
        <location evidence="8">Cell membrane</location>
        <topology evidence="8">Multi-pass membrane protein</topology>
    </subcellularLocation>
</comment>
<comment type="similarity">
    <text evidence="8">Belongs to the binding-protein-dependent transport system permease family.</text>
</comment>
<dbReference type="EMBL" id="RKHK01000001">
    <property type="protein sequence ID" value="ROR71951.1"/>
    <property type="molecule type" value="Genomic_DNA"/>
</dbReference>
<feature type="transmembrane region" description="Helical" evidence="8">
    <location>
        <begin position="77"/>
        <end position="99"/>
    </location>
</feature>
<evidence type="ECO:0000259" key="10">
    <source>
        <dbReference type="PROSITE" id="PS50928"/>
    </source>
</evidence>
<feature type="transmembrane region" description="Helical" evidence="8">
    <location>
        <begin position="338"/>
        <end position="365"/>
    </location>
</feature>
<feature type="transmembrane region" description="Helical" evidence="8">
    <location>
        <begin position="249"/>
        <end position="272"/>
    </location>
</feature>
<gene>
    <name evidence="11" type="ORF">EDD31_0290</name>
</gene>
<dbReference type="GO" id="GO:0055085">
    <property type="term" value="P:transmembrane transport"/>
    <property type="evidence" value="ECO:0007669"/>
    <property type="project" value="InterPro"/>
</dbReference>
<keyword evidence="3" id="KW-1003">Cell membrane</keyword>
<feature type="transmembrane region" description="Helical" evidence="8">
    <location>
        <begin position="414"/>
        <end position="436"/>
    </location>
</feature>
<dbReference type="Gene3D" id="1.10.3720.10">
    <property type="entry name" value="MetI-like"/>
    <property type="match status" value="2"/>
</dbReference>
<keyword evidence="2 8" id="KW-0813">Transport</keyword>
<dbReference type="InterPro" id="IPR000515">
    <property type="entry name" value="MetI-like"/>
</dbReference>
<evidence type="ECO:0000256" key="1">
    <source>
        <dbReference type="ARBA" id="ARBA00004429"/>
    </source>
</evidence>
<name>A0A3N2B9M0_9MICO</name>
<reference evidence="11 12" key="1">
    <citation type="submission" date="2018-11" db="EMBL/GenBank/DDBJ databases">
        <title>Sequencing the genomes of 1000 actinobacteria strains.</title>
        <authorList>
            <person name="Klenk H.-P."/>
        </authorList>
    </citation>
    <scope>NUCLEOTIDE SEQUENCE [LARGE SCALE GENOMIC DNA]</scope>
    <source>
        <strain evidence="11 12">DSM 11294</strain>
    </source>
</reference>
<feature type="domain" description="ABC transmembrane type-1" evidence="10">
    <location>
        <begin position="300"/>
        <end position="490"/>
    </location>
</feature>
<feature type="transmembrane region" description="Helical" evidence="8">
    <location>
        <begin position="168"/>
        <end position="190"/>
    </location>
</feature>
<organism evidence="11 12">
    <name type="scientific">Bogoriella caseilytica</name>
    <dbReference type="NCBI Taxonomy" id="56055"/>
    <lineage>
        <taxon>Bacteria</taxon>
        <taxon>Bacillati</taxon>
        <taxon>Actinomycetota</taxon>
        <taxon>Actinomycetes</taxon>
        <taxon>Micrococcales</taxon>
        <taxon>Bogoriellaceae</taxon>
        <taxon>Bogoriella</taxon>
    </lineage>
</organism>
<evidence type="ECO:0000256" key="7">
    <source>
        <dbReference type="ARBA" id="ARBA00023136"/>
    </source>
</evidence>
<feature type="domain" description="ABC transmembrane type-1" evidence="10">
    <location>
        <begin position="41"/>
        <end position="228"/>
    </location>
</feature>
<dbReference type="RefSeq" id="WP_245990726.1">
    <property type="nucleotide sequence ID" value="NZ_RKHK01000001.1"/>
</dbReference>
<evidence type="ECO:0000256" key="6">
    <source>
        <dbReference type="ARBA" id="ARBA00022989"/>
    </source>
</evidence>
<dbReference type="GO" id="GO:0005886">
    <property type="term" value="C:plasma membrane"/>
    <property type="evidence" value="ECO:0007669"/>
    <property type="project" value="UniProtKB-SubCell"/>
</dbReference>
<keyword evidence="5 8" id="KW-0812">Transmembrane</keyword>
<dbReference type="AlphaFoldDB" id="A0A3N2B9M0"/>
<evidence type="ECO:0000313" key="12">
    <source>
        <dbReference type="Proteomes" id="UP000280668"/>
    </source>
</evidence>
<feature type="transmembrane region" description="Helical" evidence="8">
    <location>
        <begin position="210"/>
        <end position="229"/>
    </location>
</feature>
<dbReference type="PROSITE" id="PS50928">
    <property type="entry name" value="ABC_TM1"/>
    <property type="match status" value="2"/>
</dbReference>
<feature type="transmembrane region" description="Helical" evidence="8">
    <location>
        <begin position="111"/>
        <end position="138"/>
    </location>
</feature>
<keyword evidence="7 8" id="KW-0472">Membrane</keyword>
<keyword evidence="4" id="KW-0997">Cell inner membrane</keyword>
<dbReference type="Proteomes" id="UP000280668">
    <property type="component" value="Unassembled WGS sequence"/>
</dbReference>
<accession>A0A3N2B9M0</accession>
<feature type="transmembrane region" description="Helical" evidence="8">
    <location>
        <begin position="43"/>
        <end position="65"/>
    </location>
</feature>
<dbReference type="PANTHER" id="PTHR43357">
    <property type="entry name" value="INNER MEMBRANE ABC TRANSPORTER PERMEASE PROTEIN YDCV"/>
    <property type="match status" value="1"/>
</dbReference>
<keyword evidence="12" id="KW-1185">Reference proteome</keyword>
<comment type="caution">
    <text evidence="11">The sequence shown here is derived from an EMBL/GenBank/DDBJ whole genome shotgun (WGS) entry which is preliminary data.</text>
</comment>
<dbReference type="CDD" id="cd06261">
    <property type="entry name" value="TM_PBP2"/>
    <property type="match status" value="2"/>
</dbReference>
<keyword evidence="6 8" id="KW-1133">Transmembrane helix</keyword>
<evidence type="ECO:0000256" key="5">
    <source>
        <dbReference type="ARBA" id="ARBA00022692"/>
    </source>
</evidence>